<proteinExistence type="predicted"/>
<name>A0A159Z4D3_9RHOB</name>
<evidence type="ECO:0000313" key="6">
    <source>
        <dbReference type="EMBL" id="AMY70021.1"/>
    </source>
</evidence>
<feature type="transmembrane region" description="Helical" evidence="4">
    <location>
        <begin position="161"/>
        <end position="180"/>
    </location>
</feature>
<feature type="transmembrane region" description="Helical" evidence="4">
    <location>
        <begin position="42"/>
        <end position="64"/>
    </location>
</feature>
<feature type="transmembrane region" description="Helical" evidence="4">
    <location>
        <begin position="132"/>
        <end position="155"/>
    </location>
</feature>
<dbReference type="PANTHER" id="PTHR23521">
    <property type="entry name" value="TRANSPORTER MFS SUPERFAMILY"/>
    <property type="match status" value="1"/>
</dbReference>
<dbReference type="PANTHER" id="PTHR23521:SF2">
    <property type="entry name" value="TRANSPORTER MFS SUPERFAMILY"/>
    <property type="match status" value="1"/>
</dbReference>
<dbReference type="PATRIC" id="fig|1335048.3.peg.2898"/>
<protein>
    <submittedName>
        <fullName evidence="6">Putative major facilitator superfamily transporter</fullName>
    </submittedName>
</protein>
<keyword evidence="3 4" id="KW-0472">Membrane</keyword>
<dbReference type="Pfam" id="PF07690">
    <property type="entry name" value="MFS_1"/>
    <property type="match status" value="1"/>
</dbReference>
<keyword evidence="1 4" id="KW-0812">Transmembrane</keyword>
<dbReference type="Proteomes" id="UP000076128">
    <property type="component" value="Chromosome"/>
</dbReference>
<evidence type="ECO:0000256" key="3">
    <source>
        <dbReference type="ARBA" id="ARBA00023136"/>
    </source>
</evidence>
<organism evidence="6 7">
    <name type="scientific">Frigidibacter mobilis</name>
    <dbReference type="NCBI Taxonomy" id="1335048"/>
    <lineage>
        <taxon>Bacteria</taxon>
        <taxon>Pseudomonadati</taxon>
        <taxon>Pseudomonadota</taxon>
        <taxon>Alphaproteobacteria</taxon>
        <taxon>Rhodobacterales</taxon>
        <taxon>Paracoccaceae</taxon>
        <taxon>Frigidibacter</taxon>
    </lineage>
</organism>
<evidence type="ECO:0000256" key="4">
    <source>
        <dbReference type="SAM" id="Phobius"/>
    </source>
</evidence>
<accession>A0A159Z4D3</accession>
<dbReference type="InterPro" id="IPR036259">
    <property type="entry name" value="MFS_trans_sf"/>
</dbReference>
<dbReference type="PROSITE" id="PS50850">
    <property type="entry name" value="MFS"/>
    <property type="match status" value="1"/>
</dbReference>
<dbReference type="InterPro" id="IPR011701">
    <property type="entry name" value="MFS"/>
</dbReference>
<evidence type="ECO:0000313" key="7">
    <source>
        <dbReference type="Proteomes" id="UP000076128"/>
    </source>
</evidence>
<dbReference type="SUPFAM" id="SSF103473">
    <property type="entry name" value="MFS general substrate transporter"/>
    <property type="match status" value="1"/>
</dbReference>
<dbReference type="GO" id="GO:0022857">
    <property type="term" value="F:transmembrane transporter activity"/>
    <property type="evidence" value="ECO:0007669"/>
    <property type="project" value="InterPro"/>
</dbReference>
<dbReference type="InterPro" id="IPR020846">
    <property type="entry name" value="MFS_dom"/>
</dbReference>
<dbReference type="EMBL" id="CP012661">
    <property type="protein sequence ID" value="AMY70021.1"/>
    <property type="molecule type" value="Genomic_DNA"/>
</dbReference>
<dbReference type="STRING" id="1335048.AKL17_2783"/>
<evidence type="ECO:0000259" key="5">
    <source>
        <dbReference type="PROSITE" id="PS50850"/>
    </source>
</evidence>
<keyword evidence="7" id="KW-1185">Reference proteome</keyword>
<reference evidence="6 7" key="1">
    <citation type="submission" date="2015-09" db="EMBL/GenBank/DDBJ databases">
        <title>Complete genome sequence of Defluviimonas alba cai42t isolated from an oilfield in Xinjiang.</title>
        <authorList>
            <person name="Geng S."/>
            <person name="Pan X."/>
            <person name="Wu X."/>
        </authorList>
    </citation>
    <scope>NUCLEOTIDE SEQUENCE [LARGE SCALE GENOMIC DNA]</scope>
    <source>
        <strain evidence="7">cai42</strain>
    </source>
</reference>
<feature type="domain" description="Major facilitator superfamily (MFS) profile" evidence="5">
    <location>
        <begin position="6"/>
        <end position="216"/>
    </location>
</feature>
<dbReference type="GO" id="GO:0005886">
    <property type="term" value="C:plasma membrane"/>
    <property type="evidence" value="ECO:0007669"/>
    <property type="project" value="TreeGrafter"/>
</dbReference>
<gene>
    <name evidence="6" type="ORF">AKL17_2783</name>
</gene>
<evidence type="ECO:0000256" key="2">
    <source>
        <dbReference type="ARBA" id="ARBA00022989"/>
    </source>
</evidence>
<dbReference type="KEGG" id="daa:AKL17_2783"/>
<keyword evidence="2 4" id="KW-1133">Transmembrane helix</keyword>
<feature type="transmembrane region" description="Helical" evidence="4">
    <location>
        <begin position="71"/>
        <end position="92"/>
    </location>
</feature>
<dbReference type="AlphaFoldDB" id="A0A159Z4D3"/>
<sequence length="216" mass="22488">MLAWRLSPLAAVAVVVSGITGAAFRFVGPVYGSKVGLALDEIAFFLAIYVAGGWLAQLPIGWLADRFDRRSVLIGLSVAATLACGLTIAAPAAGPSAVYVAAAVFGFATLPIYSVAAAHANDFAENHQRVELSAALMFLYALGAIASPLAASALIGGFGPASMFMMLAVSHVALVFFGLARRRARPAPGPRTAYTWVPRTSFLIGRLLGRPPRDDG</sequence>
<feature type="transmembrane region" description="Helical" evidence="4">
    <location>
        <begin position="98"/>
        <end position="120"/>
    </location>
</feature>
<dbReference type="Gene3D" id="1.20.1250.20">
    <property type="entry name" value="MFS general substrate transporter like domains"/>
    <property type="match status" value="1"/>
</dbReference>
<evidence type="ECO:0000256" key="1">
    <source>
        <dbReference type="ARBA" id="ARBA00022692"/>
    </source>
</evidence>